<sequence length="395" mass="42733">MNSKQSYLMDAYSRQEIAFASGSGIRLWDNDGVEYIDAISGVAVTSLGHSHPEIASAIAEQASQLMHTSNLFKIDWQERLGEKLCSISGMERAFFCNSGAEANEAALKLARLHANANNVSDPVVVVMEGSFHGRTLATLSATGNPAVHCGFAPLVPGFMHIPFNDIESIHRLADQVSNIVAVLVEPVQGEGGVKVASQEFMQTIQHLCHKNNWLFMVDEVQTGMGRTGAWFGHQNVAVKPDVITLAKALGNGFPIGACLARGSAAKLISPGKHASTFGGNPLACRVGCSVVDIMERDKIPDNALIQGQRLLQGLKSELGDHPEVIAIRGEGLMIGIELSNSCENLVQRALLEHNILINVTRKNIIRLLPPLICNENETDEIVARITNLVRNKSRH</sequence>
<keyword evidence="3 5" id="KW-0808">Transferase</keyword>
<dbReference type="GO" id="GO:0006526">
    <property type="term" value="P:L-arginine biosynthetic process"/>
    <property type="evidence" value="ECO:0007669"/>
    <property type="project" value="UniProtKB-UniRule"/>
</dbReference>
<feature type="binding site" evidence="5">
    <location>
        <begin position="218"/>
        <end position="221"/>
    </location>
    <ligand>
        <name>pyridoxal 5'-phosphate</name>
        <dbReference type="ChEBI" id="CHEBI:597326"/>
    </ligand>
</feature>
<feature type="binding site" evidence="5">
    <location>
        <position position="275"/>
    </location>
    <ligand>
        <name>N(2)-acetyl-L-ornithine</name>
        <dbReference type="ChEBI" id="CHEBI:57805"/>
    </ligand>
</feature>
<dbReference type="PANTHER" id="PTHR11986:SF79">
    <property type="entry name" value="ACETYLORNITHINE AMINOTRANSFERASE, MITOCHONDRIAL"/>
    <property type="match status" value="1"/>
</dbReference>
<dbReference type="InterPro" id="IPR050103">
    <property type="entry name" value="Class-III_PLP-dep_AT"/>
</dbReference>
<feature type="binding site" evidence="5">
    <location>
        <position position="276"/>
    </location>
    <ligand>
        <name>pyridoxal 5'-phosphate</name>
        <dbReference type="ChEBI" id="CHEBI:597326"/>
    </ligand>
</feature>
<evidence type="ECO:0000313" key="7">
    <source>
        <dbReference type="Proteomes" id="UP000242133"/>
    </source>
</evidence>
<keyword evidence="5" id="KW-0055">Arginine biosynthesis</keyword>
<accession>A0A2P8EJM8</accession>
<dbReference type="Gene3D" id="3.40.640.10">
    <property type="entry name" value="Type I PLP-dependent aspartate aminotransferase-like (Major domain)"/>
    <property type="match status" value="1"/>
</dbReference>
<organism evidence="6 7">
    <name type="scientific">Marinobacterium halophilum</name>
    <dbReference type="NCBI Taxonomy" id="267374"/>
    <lineage>
        <taxon>Bacteria</taxon>
        <taxon>Pseudomonadati</taxon>
        <taxon>Pseudomonadota</taxon>
        <taxon>Gammaproteobacteria</taxon>
        <taxon>Oceanospirillales</taxon>
        <taxon>Oceanospirillaceae</taxon>
        <taxon>Marinobacterium</taxon>
    </lineage>
</organism>
<comment type="catalytic activity">
    <reaction evidence="5">
        <text>N(2)-acetyl-L-ornithine + 2-oxoglutarate = N-acetyl-L-glutamate 5-semialdehyde + L-glutamate</text>
        <dbReference type="Rhea" id="RHEA:18049"/>
        <dbReference type="ChEBI" id="CHEBI:16810"/>
        <dbReference type="ChEBI" id="CHEBI:29123"/>
        <dbReference type="ChEBI" id="CHEBI:29985"/>
        <dbReference type="ChEBI" id="CHEBI:57805"/>
        <dbReference type="EC" id="2.6.1.11"/>
    </reaction>
</comment>
<dbReference type="EC" id="2.6.1.11" evidence="5"/>
<protein>
    <recommendedName>
        <fullName evidence="5">Acetylornithine aminotransferase</fullName>
        <shortName evidence="5">ACOAT</shortName>
        <ecNumber evidence="5">2.6.1.11</ecNumber>
    </recommendedName>
</protein>
<keyword evidence="4 5" id="KW-0663">Pyridoxal phosphate</keyword>
<feature type="binding site" evidence="5">
    <location>
        <position position="131"/>
    </location>
    <ligand>
        <name>pyridoxal 5'-phosphate</name>
        <dbReference type="ChEBI" id="CHEBI:597326"/>
    </ligand>
</feature>
<evidence type="ECO:0000256" key="4">
    <source>
        <dbReference type="ARBA" id="ARBA00022898"/>
    </source>
</evidence>
<dbReference type="CDD" id="cd00610">
    <property type="entry name" value="OAT_like"/>
    <property type="match status" value="1"/>
</dbReference>
<dbReference type="GO" id="GO:0030170">
    <property type="term" value="F:pyridoxal phosphate binding"/>
    <property type="evidence" value="ECO:0007669"/>
    <property type="project" value="InterPro"/>
</dbReference>
<comment type="cofactor">
    <cofactor evidence="5">
        <name>pyridoxal 5'-phosphate</name>
        <dbReference type="ChEBI" id="CHEBI:597326"/>
    </cofactor>
    <text evidence="5">Binds 1 pyridoxal phosphate per subunit.</text>
</comment>
<dbReference type="InterPro" id="IPR049704">
    <property type="entry name" value="Aminotrans_3_PPA_site"/>
</dbReference>
<dbReference type="EMBL" id="PYGI01000030">
    <property type="protein sequence ID" value="PSL09642.1"/>
    <property type="molecule type" value="Genomic_DNA"/>
</dbReference>
<dbReference type="SUPFAM" id="SSF53383">
    <property type="entry name" value="PLP-dependent transferases"/>
    <property type="match status" value="1"/>
</dbReference>
<dbReference type="UniPathway" id="UPA00068">
    <property type="reaction ID" value="UER00109"/>
</dbReference>
<proteinExistence type="inferred from homology"/>
<comment type="pathway">
    <text evidence="5">Amino-acid biosynthesis; L-arginine biosynthesis; N(2)-acetyl-L-ornithine from L-glutamate: step 4/4.</text>
</comment>
<keyword evidence="7" id="KW-1185">Reference proteome</keyword>
<dbReference type="HAMAP" id="MF_01107">
    <property type="entry name" value="ArgD_aminotrans_3"/>
    <property type="match status" value="1"/>
</dbReference>
<comment type="miscellaneous">
    <text evidence="5">May also have succinyldiaminopimelate aminotransferase activity, thus carrying out the corresponding step in lysine biosynthesis.</text>
</comment>
<dbReference type="PANTHER" id="PTHR11986">
    <property type="entry name" value="AMINOTRANSFERASE CLASS III"/>
    <property type="match status" value="1"/>
</dbReference>
<feature type="binding site" evidence="5">
    <location>
        <position position="134"/>
    </location>
    <ligand>
        <name>N(2)-acetyl-L-ornithine</name>
        <dbReference type="ChEBI" id="CHEBI:57805"/>
    </ligand>
</feature>
<dbReference type="GO" id="GO:0003992">
    <property type="term" value="F:N2-acetyl-L-ornithine:2-oxoglutarate 5-aminotransferase activity"/>
    <property type="evidence" value="ECO:0007669"/>
    <property type="project" value="UniProtKB-UniRule"/>
</dbReference>
<keyword evidence="5" id="KW-0963">Cytoplasm</keyword>
<dbReference type="FunFam" id="3.40.640.10:FF:000004">
    <property type="entry name" value="Acetylornithine aminotransferase"/>
    <property type="match status" value="1"/>
</dbReference>
<comment type="caution">
    <text evidence="6">The sequence shown here is derived from an EMBL/GenBank/DDBJ whole genome shotgun (WGS) entry which is preliminary data.</text>
</comment>
<dbReference type="GO" id="GO:0005737">
    <property type="term" value="C:cytoplasm"/>
    <property type="evidence" value="ECO:0007669"/>
    <property type="project" value="UniProtKB-SubCell"/>
</dbReference>
<keyword evidence="2 5" id="KW-0028">Amino-acid biosynthesis</keyword>
<keyword evidence="1 5" id="KW-0032">Aminotransferase</keyword>
<reference evidence="6 7" key="1">
    <citation type="submission" date="2018-03" db="EMBL/GenBank/DDBJ databases">
        <title>Genomic Encyclopedia of Archaeal and Bacterial Type Strains, Phase II (KMG-II): from individual species to whole genera.</title>
        <authorList>
            <person name="Goeker M."/>
        </authorList>
    </citation>
    <scope>NUCLEOTIDE SEQUENCE [LARGE SCALE GENOMIC DNA]</scope>
    <source>
        <strain evidence="6 7">DSM 17586</strain>
    </source>
</reference>
<dbReference type="InterPro" id="IPR005814">
    <property type="entry name" value="Aminotrans_3"/>
</dbReference>
<feature type="modified residue" description="N6-(pyridoxal phosphate)lysine" evidence="5">
    <location>
        <position position="247"/>
    </location>
</feature>
<dbReference type="NCBIfam" id="TIGR00707">
    <property type="entry name" value="argD"/>
    <property type="match status" value="1"/>
</dbReference>
<dbReference type="Pfam" id="PF00202">
    <property type="entry name" value="Aminotran_3"/>
    <property type="match status" value="1"/>
</dbReference>
<evidence type="ECO:0000313" key="6">
    <source>
        <dbReference type="EMBL" id="PSL09642.1"/>
    </source>
</evidence>
<feature type="binding site" evidence="5">
    <location>
        <begin position="99"/>
        <end position="100"/>
    </location>
    <ligand>
        <name>pyridoxal 5'-phosphate</name>
        <dbReference type="ChEBI" id="CHEBI:597326"/>
    </ligand>
</feature>
<dbReference type="PROSITE" id="PS00600">
    <property type="entry name" value="AA_TRANSFER_CLASS_3"/>
    <property type="match status" value="1"/>
</dbReference>
<dbReference type="Gene3D" id="3.90.1150.10">
    <property type="entry name" value="Aspartate Aminotransferase, domain 1"/>
    <property type="match status" value="1"/>
</dbReference>
<evidence type="ECO:0000256" key="5">
    <source>
        <dbReference type="HAMAP-Rule" id="MF_01107"/>
    </source>
</evidence>
<dbReference type="InterPro" id="IPR015421">
    <property type="entry name" value="PyrdxlP-dep_Trfase_major"/>
</dbReference>
<dbReference type="RefSeq" id="WP_106593247.1">
    <property type="nucleotide sequence ID" value="NZ_PYGI01000030.1"/>
</dbReference>
<dbReference type="InterPro" id="IPR004636">
    <property type="entry name" value="AcOrn/SuccOrn_fam"/>
</dbReference>
<comment type="subcellular location">
    <subcellularLocation>
        <location evidence="5">Cytoplasm</location>
    </subcellularLocation>
</comment>
<comment type="similarity">
    <text evidence="5">Belongs to the class-III pyridoxal-phosphate-dependent aminotransferase family. ArgD subfamily.</text>
</comment>
<dbReference type="GO" id="GO:0042802">
    <property type="term" value="F:identical protein binding"/>
    <property type="evidence" value="ECO:0007669"/>
    <property type="project" value="TreeGrafter"/>
</dbReference>
<comment type="subunit">
    <text evidence="5">Homodimer.</text>
</comment>
<evidence type="ECO:0000256" key="1">
    <source>
        <dbReference type="ARBA" id="ARBA00022576"/>
    </source>
</evidence>
<evidence type="ECO:0000256" key="2">
    <source>
        <dbReference type="ARBA" id="ARBA00022605"/>
    </source>
</evidence>
<dbReference type="NCBIfam" id="NF002325">
    <property type="entry name" value="PRK01278.1"/>
    <property type="match status" value="1"/>
</dbReference>
<evidence type="ECO:0000256" key="3">
    <source>
        <dbReference type="ARBA" id="ARBA00022679"/>
    </source>
</evidence>
<dbReference type="OrthoDB" id="9801052at2"/>
<name>A0A2P8EJM8_9GAMM</name>
<gene>
    <name evidence="5" type="primary">argD</name>
    <name evidence="6" type="ORF">CLV44_13021</name>
</gene>
<dbReference type="InterPro" id="IPR015422">
    <property type="entry name" value="PyrdxlP-dep_Trfase_small"/>
</dbReference>
<dbReference type="Proteomes" id="UP000242133">
    <property type="component" value="Unassembled WGS sequence"/>
</dbReference>
<dbReference type="InterPro" id="IPR015424">
    <property type="entry name" value="PyrdxlP-dep_Trfase"/>
</dbReference>
<dbReference type="PIRSF" id="PIRSF000521">
    <property type="entry name" value="Transaminase_4ab_Lys_Orn"/>
    <property type="match status" value="1"/>
</dbReference>
<dbReference type="AlphaFoldDB" id="A0A2P8EJM8"/>